<evidence type="ECO:0000259" key="1">
    <source>
        <dbReference type="Pfam" id="PF03241"/>
    </source>
</evidence>
<dbReference type="InterPro" id="IPR036250">
    <property type="entry name" value="AcylCo_DH-like_C"/>
</dbReference>
<evidence type="ECO:0000313" key="3">
    <source>
        <dbReference type="Proteomes" id="UP001285636"/>
    </source>
</evidence>
<gene>
    <name evidence="2" type="ORF">RYX45_23135</name>
</gene>
<dbReference type="GO" id="GO:0016627">
    <property type="term" value="F:oxidoreductase activity, acting on the CH-CH group of donors"/>
    <property type="evidence" value="ECO:0007669"/>
    <property type="project" value="InterPro"/>
</dbReference>
<reference evidence="2" key="1">
    <citation type="submission" date="2023-10" db="EMBL/GenBank/DDBJ databases">
        <title>Screening of Alkalihalophilus pseudofirmusBZ-TG-HK211 and Its Alleviation of Salt Stress on Rapeseed Growth.</title>
        <authorList>
            <person name="Zhao B."/>
            <person name="Guo T."/>
        </authorList>
    </citation>
    <scope>NUCLEOTIDE SEQUENCE</scope>
    <source>
        <strain evidence="2">BZ-TG-HK211</strain>
    </source>
</reference>
<name>A0AAJ2U5U5_ALKPS</name>
<sequence length="86" mass="9131">NVGQTGLTQLQAVKEKLAQLIGYREGINAFLTSAVTNAEKSPSGLMMPNQSLLFNGRVFALTNFPAMAHLTRELVGGQLAVTPDTA</sequence>
<feature type="domain" description="HpaB/PvcC/4-BUDH C-terminal" evidence="1">
    <location>
        <begin position="4"/>
        <end position="85"/>
    </location>
</feature>
<protein>
    <submittedName>
        <fullName evidence="2">4-hydroxyphenylacetate 3-hydroxylase C-terminal domain-containing protein</fullName>
    </submittedName>
</protein>
<evidence type="ECO:0000313" key="2">
    <source>
        <dbReference type="EMBL" id="MDV2888061.1"/>
    </source>
</evidence>
<proteinExistence type="predicted"/>
<dbReference type="Pfam" id="PF03241">
    <property type="entry name" value="HpaB"/>
    <property type="match status" value="1"/>
</dbReference>
<dbReference type="SUPFAM" id="SSF47203">
    <property type="entry name" value="Acyl-CoA dehydrogenase C-terminal domain-like"/>
    <property type="match status" value="1"/>
</dbReference>
<dbReference type="AlphaFoldDB" id="A0AAJ2U5U5"/>
<dbReference type="EMBL" id="JAWJAY010000880">
    <property type="protein sequence ID" value="MDV2888061.1"/>
    <property type="molecule type" value="Genomic_DNA"/>
</dbReference>
<organism evidence="2 3">
    <name type="scientific">Alkalihalophilus pseudofirmus</name>
    <name type="common">Bacillus pseudofirmus</name>
    <dbReference type="NCBI Taxonomy" id="79885"/>
    <lineage>
        <taxon>Bacteria</taxon>
        <taxon>Bacillati</taxon>
        <taxon>Bacillota</taxon>
        <taxon>Bacilli</taxon>
        <taxon>Bacillales</taxon>
        <taxon>Bacillaceae</taxon>
        <taxon>Alkalihalophilus</taxon>
    </lineage>
</organism>
<feature type="non-terminal residue" evidence="2">
    <location>
        <position position="86"/>
    </location>
</feature>
<dbReference type="Proteomes" id="UP001285636">
    <property type="component" value="Unassembled WGS sequence"/>
</dbReference>
<comment type="caution">
    <text evidence="2">The sequence shown here is derived from an EMBL/GenBank/DDBJ whole genome shotgun (WGS) entry which is preliminary data.</text>
</comment>
<accession>A0AAJ2U5U5</accession>
<feature type="non-terminal residue" evidence="2">
    <location>
        <position position="1"/>
    </location>
</feature>
<dbReference type="Gene3D" id="1.20.140.10">
    <property type="entry name" value="Butyryl-CoA Dehydrogenase, subunit A, domain 3"/>
    <property type="match status" value="1"/>
</dbReference>
<dbReference type="InterPro" id="IPR024719">
    <property type="entry name" value="HpaB/PvcC/4-BUDH_C"/>
</dbReference>
<dbReference type="RefSeq" id="WP_323468114.1">
    <property type="nucleotide sequence ID" value="NZ_JAWJAY010000880.1"/>
</dbReference>